<dbReference type="GO" id="GO:0004252">
    <property type="term" value="F:serine-type endopeptidase activity"/>
    <property type="evidence" value="ECO:0007669"/>
    <property type="project" value="InterPro"/>
</dbReference>
<reference evidence="3 4" key="1">
    <citation type="submission" date="2019-02" db="EMBL/GenBank/DDBJ databases">
        <title>Deep-cultivation of Planctomycetes and their phenomic and genomic characterization uncovers novel biology.</title>
        <authorList>
            <person name="Wiegand S."/>
            <person name="Jogler M."/>
            <person name="Boedeker C."/>
            <person name="Pinto D."/>
            <person name="Vollmers J."/>
            <person name="Rivas-Marin E."/>
            <person name="Kohn T."/>
            <person name="Peeters S.H."/>
            <person name="Heuer A."/>
            <person name="Rast P."/>
            <person name="Oberbeckmann S."/>
            <person name="Bunk B."/>
            <person name="Jeske O."/>
            <person name="Meyerdierks A."/>
            <person name="Storesund J.E."/>
            <person name="Kallscheuer N."/>
            <person name="Luecker S."/>
            <person name="Lage O.M."/>
            <person name="Pohl T."/>
            <person name="Merkel B.J."/>
            <person name="Hornburger P."/>
            <person name="Mueller R.-W."/>
            <person name="Bruemmer F."/>
            <person name="Labrenz M."/>
            <person name="Spormann A.M."/>
            <person name="Op den Camp H."/>
            <person name="Overmann J."/>
            <person name="Amann R."/>
            <person name="Jetten M.S.M."/>
            <person name="Mascher T."/>
            <person name="Medema M.H."/>
            <person name="Devos D.P."/>
            <person name="Kaster A.-K."/>
            <person name="Ovreas L."/>
            <person name="Rohde M."/>
            <person name="Galperin M.Y."/>
            <person name="Jogler C."/>
        </authorList>
    </citation>
    <scope>NUCLEOTIDE SEQUENCE [LARGE SCALE GENOMIC DNA]</scope>
    <source>
        <strain evidence="3 4">ETA_A8</strain>
    </source>
</reference>
<dbReference type="Gene3D" id="2.60.120.560">
    <property type="entry name" value="Exo-inulinase, domain 1"/>
    <property type="match status" value="1"/>
</dbReference>
<sequence length="755" mass="82960">MLMPAPLRRSWSVQQTPLVIACLLLGTFALGEDKGNNKKTVEEIAKSARQSIVVVSISGRDGGQQGLGTGFVVDAGGLIATNLHVIGEARPISVQTADGKNLRVTAIHATDRNRDLAILRVAEKDLPALPLGDADKLAQGEAIVVLGNPHGLKHSVVAGVVSGTRDVEDRKLIQLAVPVEPGNSGGPVLDMLGRVQGVMTMKSAVTDNLGFAVSVNDLRPLLEKPNPVPIERWLTIGTLDAKEWTTLFGSTWQQRGGRLLVSGLGQGFGGRSLCLSNAAVPELPYELAVSVLMEDEAGAAGLVFQADGGDKHYGFYPSNGKLRLSRFEGSDVFSWRVLLEKPVAAYRAGEWNRLKVRIEKDKFLCYVNDELVVESTDSAFTKGQVGLAKFRQTVAQFRRFEVGKEVSAAKTDNNLVDSLTTTIESLPDLKDIRPEQLAKLETEATLSSELLRQRARELDERATELRRLAGDVRAASVCQRLAKIAAPEVKQVDLLRAALLIATLDEEDIEVEAYVRQLDRLASEVKSSLAKEHKDKPISDAAKLAAMNKLLFDELGFHGSRSDYYNAANSYLNRVLDDREGLPITLSLVYLELARRLDVNVVGVGLPGHFVVRHEPAKGDAQLIDVFDGGKALSQEEAGQLVQDNTGEPIQPEHLRTVSERQILLRMLQNLLSVAQQKKDREAMLRYLQAIITLDPVSARERGLRAMLRFESGRKQGAIADLDWFFEHKPEGIDLEQIEKMQQFFRENKPERIVP</sequence>
<dbReference type="PANTHER" id="PTHR31350">
    <property type="entry name" value="SI:DKEY-261L7.2"/>
    <property type="match status" value="1"/>
</dbReference>
<evidence type="ECO:0000256" key="1">
    <source>
        <dbReference type="ARBA" id="ARBA00007100"/>
    </source>
</evidence>
<dbReference type="EMBL" id="CP036274">
    <property type="protein sequence ID" value="QDU31903.1"/>
    <property type="molecule type" value="Genomic_DNA"/>
</dbReference>
<dbReference type="InterPro" id="IPR001940">
    <property type="entry name" value="Peptidase_S1C"/>
</dbReference>
<dbReference type="Gene3D" id="2.40.10.120">
    <property type="match status" value="1"/>
</dbReference>
<dbReference type="InterPro" id="IPR032698">
    <property type="entry name" value="SirB1_N"/>
</dbReference>
<dbReference type="OrthoDB" id="248175at2"/>
<dbReference type="Pfam" id="PF13369">
    <property type="entry name" value="Transglut_core2"/>
    <property type="match status" value="1"/>
</dbReference>
<dbReference type="AlphaFoldDB" id="A0A517YNV1"/>
<name>A0A517YNV1_9BACT</name>
<dbReference type="EC" id="3.4.21.107" evidence="3"/>
<dbReference type="Proteomes" id="UP000315017">
    <property type="component" value="Chromosome"/>
</dbReference>
<keyword evidence="3" id="KW-0645">Protease</keyword>
<dbReference type="Pfam" id="PF13365">
    <property type="entry name" value="Trypsin_2"/>
    <property type="match status" value="1"/>
</dbReference>
<protein>
    <submittedName>
        <fullName evidence="3">Putative periplasmic serine endoprotease DegP-like</fullName>
        <ecNumber evidence="3">3.4.21.107</ecNumber>
    </submittedName>
</protein>
<evidence type="ECO:0000313" key="3">
    <source>
        <dbReference type="EMBL" id="QDU31903.1"/>
    </source>
</evidence>
<evidence type="ECO:0000313" key="4">
    <source>
        <dbReference type="Proteomes" id="UP000315017"/>
    </source>
</evidence>
<keyword evidence="3" id="KW-0378">Hydrolase</keyword>
<dbReference type="InterPro" id="IPR011990">
    <property type="entry name" value="TPR-like_helical_dom_sf"/>
</dbReference>
<evidence type="ECO:0000259" key="2">
    <source>
        <dbReference type="Pfam" id="PF13369"/>
    </source>
</evidence>
<dbReference type="PANTHER" id="PTHR31350:SF21">
    <property type="entry name" value="F-BOX ONLY PROTEIN 21"/>
    <property type="match status" value="1"/>
</dbReference>
<dbReference type="SUPFAM" id="SSF48452">
    <property type="entry name" value="TPR-like"/>
    <property type="match status" value="1"/>
</dbReference>
<dbReference type="InterPro" id="IPR009003">
    <property type="entry name" value="Peptidase_S1_PA"/>
</dbReference>
<dbReference type="PRINTS" id="PR00834">
    <property type="entry name" value="PROTEASES2C"/>
</dbReference>
<dbReference type="GO" id="GO:0006508">
    <property type="term" value="P:proteolysis"/>
    <property type="evidence" value="ECO:0007669"/>
    <property type="project" value="UniProtKB-KW"/>
</dbReference>
<gene>
    <name evidence="3" type="primary">mucD_5</name>
    <name evidence="3" type="ORF">ETAA8_70650</name>
</gene>
<dbReference type="SUPFAM" id="SSF50494">
    <property type="entry name" value="Trypsin-like serine proteases"/>
    <property type="match status" value="1"/>
</dbReference>
<proteinExistence type="inferred from homology"/>
<comment type="similarity">
    <text evidence="1">Belongs to the UPF0162 family.</text>
</comment>
<dbReference type="KEGG" id="aagg:ETAA8_70650"/>
<accession>A0A517YNV1</accession>
<organism evidence="3 4">
    <name type="scientific">Anatilimnocola aggregata</name>
    <dbReference type="NCBI Taxonomy" id="2528021"/>
    <lineage>
        <taxon>Bacteria</taxon>
        <taxon>Pseudomonadati</taxon>
        <taxon>Planctomycetota</taxon>
        <taxon>Planctomycetia</taxon>
        <taxon>Pirellulales</taxon>
        <taxon>Pirellulaceae</taxon>
        <taxon>Anatilimnocola</taxon>
    </lineage>
</organism>
<keyword evidence="4" id="KW-1185">Reference proteome</keyword>
<feature type="domain" description="Protein SirB1 N-terminal" evidence="2">
    <location>
        <begin position="513"/>
        <end position="669"/>
    </location>
</feature>
<dbReference type="Pfam" id="PF13371">
    <property type="entry name" value="TPR_9"/>
    <property type="match status" value="1"/>
</dbReference>